<dbReference type="InterPro" id="IPR001163">
    <property type="entry name" value="Sm_dom_euk/arc"/>
</dbReference>
<dbReference type="GO" id="GO:0016740">
    <property type="term" value="F:transferase activity"/>
    <property type="evidence" value="ECO:0007669"/>
    <property type="project" value="UniProtKB-KW"/>
</dbReference>
<evidence type="ECO:0000313" key="11">
    <source>
        <dbReference type="EMBL" id="EMP42059.1"/>
    </source>
</evidence>
<dbReference type="Proteomes" id="UP000031443">
    <property type="component" value="Unassembled WGS sequence"/>
</dbReference>
<evidence type="ECO:0000256" key="3">
    <source>
        <dbReference type="ARBA" id="ARBA00022884"/>
    </source>
</evidence>
<dbReference type="Gene3D" id="2.30.30.100">
    <property type="match status" value="1"/>
</dbReference>
<keyword evidence="9" id="KW-0732">Signal</keyword>
<keyword evidence="2 7" id="KW-0747">Spliceosome</keyword>
<comment type="similarity">
    <text evidence="7">Belongs to the snRNP Sm proteins family.</text>
</comment>
<keyword evidence="3 7" id="KW-0694">RNA-binding</keyword>
<dbReference type="PANTHER" id="PTHR15588:SF9">
    <property type="entry name" value="U6 SNRNA-ASSOCIATED SM-LIKE PROTEIN LSM8"/>
    <property type="match status" value="1"/>
</dbReference>
<reference evidence="12" key="1">
    <citation type="journal article" date="2013" name="Nat. Genet.">
        <title>The draft genomes of soft-shell turtle and green sea turtle yield insights into the development and evolution of the turtle-specific body plan.</title>
        <authorList>
            <person name="Wang Z."/>
            <person name="Pascual-Anaya J."/>
            <person name="Zadissa A."/>
            <person name="Li W."/>
            <person name="Niimura Y."/>
            <person name="Huang Z."/>
            <person name="Li C."/>
            <person name="White S."/>
            <person name="Xiong Z."/>
            <person name="Fang D."/>
            <person name="Wang B."/>
            <person name="Ming Y."/>
            <person name="Chen Y."/>
            <person name="Zheng Y."/>
            <person name="Kuraku S."/>
            <person name="Pignatelli M."/>
            <person name="Herrero J."/>
            <person name="Beal K."/>
            <person name="Nozawa M."/>
            <person name="Li Q."/>
            <person name="Wang J."/>
            <person name="Zhang H."/>
            <person name="Yu L."/>
            <person name="Shigenobu S."/>
            <person name="Wang J."/>
            <person name="Liu J."/>
            <person name="Flicek P."/>
            <person name="Searle S."/>
            <person name="Wang J."/>
            <person name="Kuratani S."/>
            <person name="Yin Y."/>
            <person name="Aken B."/>
            <person name="Zhang G."/>
            <person name="Irie N."/>
        </authorList>
    </citation>
    <scope>NUCLEOTIDE SEQUENCE [LARGE SCALE GENOMIC DNA]</scope>
</reference>
<keyword evidence="8" id="KW-0812">Transmembrane</keyword>
<dbReference type="STRING" id="8469.M7BXW4"/>
<dbReference type="GO" id="GO:0005688">
    <property type="term" value="C:U6 snRNP"/>
    <property type="evidence" value="ECO:0007669"/>
    <property type="project" value="UniProtKB-UniRule"/>
</dbReference>
<evidence type="ECO:0000256" key="7">
    <source>
        <dbReference type="RuleBase" id="RU365048"/>
    </source>
</evidence>
<dbReference type="SUPFAM" id="SSF50182">
    <property type="entry name" value="Sm-like ribonucleoproteins"/>
    <property type="match status" value="1"/>
</dbReference>
<organism evidence="11 12">
    <name type="scientific">Chelonia mydas</name>
    <name type="common">Green sea-turtle</name>
    <name type="synonym">Chelonia agassizi</name>
    <dbReference type="NCBI Taxonomy" id="8469"/>
    <lineage>
        <taxon>Eukaryota</taxon>
        <taxon>Metazoa</taxon>
        <taxon>Chordata</taxon>
        <taxon>Craniata</taxon>
        <taxon>Vertebrata</taxon>
        <taxon>Euteleostomi</taxon>
        <taxon>Archelosauria</taxon>
        <taxon>Testudinata</taxon>
        <taxon>Testudines</taxon>
        <taxon>Cryptodira</taxon>
        <taxon>Durocryptodira</taxon>
        <taxon>Americhelydia</taxon>
        <taxon>Chelonioidea</taxon>
        <taxon>Cheloniidae</taxon>
        <taxon>Chelonia</taxon>
    </lineage>
</organism>
<keyword evidence="12" id="KW-1185">Reference proteome</keyword>
<comment type="function">
    <text evidence="7">Plays role in pre-mRNA splicing as component of the U4/U6-U5 tri-snRNP complex that is involved in spliceosome assembly, and as component of the precatalytic spliceosome (spliceosome B complex). The heptameric LSM2-8 complex binds specifically to the 3'-terminal U-tract of U6 snRNA.</text>
</comment>
<evidence type="ECO:0000256" key="8">
    <source>
        <dbReference type="SAM" id="Phobius"/>
    </source>
</evidence>
<dbReference type="GO" id="GO:0000398">
    <property type="term" value="P:mRNA splicing, via spliceosome"/>
    <property type="evidence" value="ECO:0007669"/>
    <property type="project" value="UniProtKB-UniRule"/>
</dbReference>
<dbReference type="GO" id="GO:0071011">
    <property type="term" value="C:precatalytic spliceosome"/>
    <property type="evidence" value="ECO:0007669"/>
    <property type="project" value="TreeGrafter"/>
</dbReference>
<evidence type="ECO:0000256" key="9">
    <source>
        <dbReference type="SAM" id="SignalP"/>
    </source>
</evidence>
<dbReference type="AlphaFoldDB" id="M7BXW4"/>
<keyword evidence="4 7" id="KW-0508">mRNA splicing</keyword>
<comment type="subcellular location">
    <subcellularLocation>
        <location evidence="1 7">Nucleus</location>
    </subcellularLocation>
</comment>
<evidence type="ECO:0000259" key="10">
    <source>
        <dbReference type="SMART" id="SM00651"/>
    </source>
</evidence>
<keyword evidence="6 7" id="KW-0687">Ribonucleoprotein</keyword>
<evidence type="ECO:0000313" key="12">
    <source>
        <dbReference type="Proteomes" id="UP000031443"/>
    </source>
</evidence>
<feature type="signal peptide" evidence="9">
    <location>
        <begin position="1"/>
        <end position="23"/>
    </location>
</feature>
<dbReference type="InterPro" id="IPR010920">
    <property type="entry name" value="LSM_dom_sf"/>
</dbReference>
<keyword evidence="11" id="KW-0808">Transferase</keyword>
<evidence type="ECO:0000256" key="6">
    <source>
        <dbReference type="ARBA" id="ARBA00023274"/>
    </source>
</evidence>
<feature type="chain" id="PRO_5004080483" description="U6 snRNA-associated Sm-like protein LSm8" evidence="9">
    <location>
        <begin position="24"/>
        <end position="159"/>
    </location>
</feature>
<name>M7BXW4_CHEMY</name>
<dbReference type="eggNOG" id="KOG1784">
    <property type="taxonomic scope" value="Eukaryota"/>
</dbReference>
<evidence type="ECO:0000256" key="1">
    <source>
        <dbReference type="ARBA" id="ARBA00004123"/>
    </source>
</evidence>
<dbReference type="GO" id="GO:0003729">
    <property type="term" value="F:mRNA binding"/>
    <property type="evidence" value="ECO:0007669"/>
    <property type="project" value="TreeGrafter"/>
</dbReference>
<dbReference type="CDD" id="cd01727">
    <property type="entry name" value="LSm8"/>
    <property type="match status" value="1"/>
</dbReference>
<keyword evidence="7" id="KW-0507">mRNA processing</keyword>
<dbReference type="SMART" id="SM00651">
    <property type="entry name" value="Sm"/>
    <property type="match status" value="1"/>
</dbReference>
<gene>
    <name evidence="7" type="primary">LSM8</name>
    <name evidence="11" type="ORF">UY3_00649</name>
</gene>
<dbReference type="GO" id="GO:0046540">
    <property type="term" value="C:U4/U6 x U5 tri-snRNP complex"/>
    <property type="evidence" value="ECO:0007669"/>
    <property type="project" value="UniProtKB-UniRule"/>
</dbReference>
<evidence type="ECO:0000256" key="2">
    <source>
        <dbReference type="ARBA" id="ARBA00022728"/>
    </source>
</evidence>
<keyword evidence="5 7" id="KW-0539">Nucleus</keyword>
<dbReference type="EMBL" id="KB478633">
    <property type="protein sequence ID" value="EMP42059.1"/>
    <property type="molecule type" value="Genomic_DNA"/>
</dbReference>
<sequence>MWAAVWPWTRALLLLLLFPRPLAQGFLLLPGGSPAALLGLGCVLLLGLFGAALPGTLKGFDQTINLILDESHERVFSSSQGVEQVVLGLYIVRGDNVAAAALDNIFGTGGVIGSDWCYGASCTFGTDDGTGTSIYTNIVIDAGCDGVDEDPGADATPGV</sequence>
<proteinExistence type="inferred from homology"/>
<dbReference type="PANTHER" id="PTHR15588">
    <property type="entry name" value="LSM1"/>
    <property type="match status" value="1"/>
</dbReference>
<comment type="subunit">
    <text evidence="7">LSm subunits form a heteromer with a doughnut shape.</text>
</comment>
<dbReference type="InterPro" id="IPR034103">
    <property type="entry name" value="Lsm8"/>
</dbReference>
<evidence type="ECO:0000256" key="4">
    <source>
        <dbReference type="ARBA" id="ARBA00023187"/>
    </source>
</evidence>
<dbReference type="Pfam" id="PF01423">
    <property type="entry name" value="LSM"/>
    <property type="match status" value="1"/>
</dbReference>
<keyword evidence="8" id="KW-1133">Transmembrane helix</keyword>
<protein>
    <recommendedName>
        <fullName evidence="7">U6 snRNA-associated Sm-like protein LSm8</fullName>
    </recommendedName>
</protein>
<feature type="transmembrane region" description="Helical" evidence="8">
    <location>
        <begin position="35"/>
        <end position="53"/>
    </location>
</feature>
<keyword evidence="8" id="KW-0472">Membrane</keyword>
<accession>M7BXW4</accession>
<evidence type="ECO:0000256" key="5">
    <source>
        <dbReference type="ARBA" id="ARBA00023242"/>
    </source>
</evidence>
<feature type="domain" description="Sm" evidence="10">
    <location>
        <begin position="32"/>
        <end position="102"/>
    </location>
</feature>
<dbReference type="InterPro" id="IPR044642">
    <property type="entry name" value="PTHR15588"/>
</dbReference>